<dbReference type="GO" id="GO:0008745">
    <property type="term" value="F:N-acetylmuramoyl-L-alanine amidase activity"/>
    <property type="evidence" value="ECO:0007669"/>
    <property type="project" value="InterPro"/>
</dbReference>
<dbReference type="InterPro" id="IPR002502">
    <property type="entry name" value="Amidase_domain"/>
</dbReference>
<dbReference type="AlphaFoldDB" id="A0A5B7T257"/>
<organism evidence="2 3">
    <name type="scientific">Companilactobacillus futsaii</name>
    <dbReference type="NCBI Taxonomy" id="938155"/>
    <lineage>
        <taxon>Bacteria</taxon>
        <taxon>Bacillati</taxon>
        <taxon>Bacillota</taxon>
        <taxon>Bacilli</taxon>
        <taxon>Lactobacillales</taxon>
        <taxon>Lactobacillaceae</taxon>
        <taxon>Companilactobacillus</taxon>
    </lineage>
</organism>
<dbReference type="KEGG" id="lft:FG051_05520"/>
<sequence>MAQFNINTQYALGANEGSSQRTNNMFIILHETTNVGAANNAIYFKNNWSTTQTYVQYVIGDGGKIYQVGSDGYVAWGAGSYANANSPVQIELARTNDKATFQKDYETFVNFARYKAQQFGIPCTLDTGGKYDKGIKTHYWVSQNIWGSHIDPVQSYLYPKWGITQEQLAHDIAYGINGTSGGSTGGSSTKPSTPARNVVTVKNGPSTGIAGWNSKGEIVAGSNTTFVNGSSWQSAGIKIINGLPMYKVATDEYIPKKYTDQAGIITINAIKGIVAYDGNGNSISGTERTFTDFSKWQSPDSGVKVINGTIYFQVATNEYISAFYTIGGGNK</sequence>
<feature type="domain" description="N-acetylmuramoyl-L-alanine amidase" evidence="1">
    <location>
        <begin position="14"/>
        <end position="153"/>
    </location>
</feature>
<evidence type="ECO:0000259" key="1">
    <source>
        <dbReference type="SMART" id="SM00644"/>
    </source>
</evidence>
<accession>A0A5B7T257</accession>
<reference evidence="2 3" key="1">
    <citation type="submission" date="2019-05" db="EMBL/GenBank/DDBJ databases">
        <title>Genome Sequence of Lactobacillus futsaii Y97, a Potential Probiotic Strain Isolated from the Futsai of Taiwan.</title>
        <authorList>
            <person name="Du X."/>
        </authorList>
    </citation>
    <scope>NUCLEOTIDE SEQUENCE [LARGE SCALE GENOMIC DNA]</scope>
    <source>
        <strain evidence="2 3">Y97</strain>
    </source>
</reference>
<dbReference type="STRING" id="1423818.FC88_GL001790"/>
<name>A0A5B7T257_9LACO</name>
<dbReference type="EMBL" id="CP040736">
    <property type="protein sequence ID" value="QCX24599.1"/>
    <property type="molecule type" value="Genomic_DNA"/>
</dbReference>
<dbReference type="GO" id="GO:0009253">
    <property type="term" value="P:peptidoglycan catabolic process"/>
    <property type="evidence" value="ECO:0007669"/>
    <property type="project" value="InterPro"/>
</dbReference>
<dbReference type="Pfam" id="PF01510">
    <property type="entry name" value="Amidase_2"/>
    <property type="match status" value="1"/>
</dbReference>
<dbReference type="SUPFAM" id="SSF55846">
    <property type="entry name" value="N-acetylmuramoyl-L-alanine amidase-like"/>
    <property type="match status" value="1"/>
</dbReference>
<protein>
    <submittedName>
        <fullName evidence="2">N-acetylmuramoyl-L-alanine amidase</fullName>
    </submittedName>
</protein>
<dbReference type="Gene3D" id="3.40.80.10">
    <property type="entry name" value="Peptidoglycan recognition protein-like"/>
    <property type="match status" value="1"/>
</dbReference>
<evidence type="ECO:0000313" key="3">
    <source>
        <dbReference type="Proteomes" id="UP000310673"/>
    </source>
</evidence>
<dbReference type="SMART" id="SM00644">
    <property type="entry name" value="Ami_2"/>
    <property type="match status" value="1"/>
</dbReference>
<dbReference type="CDD" id="cd06583">
    <property type="entry name" value="PGRP"/>
    <property type="match status" value="1"/>
</dbReference>
<gene>
    <name evidence="2" type="ORF">FG051_05520</name>
</gene>
<proteinExistence type="predicted"/>
<evidence type="ECO:0000313" key="2">
    <source>
        <dbReference type="EMBL" id="QCX24599.1"/>
    </source>
</evidence>
<dbReference type="InterPro" id="IPR036505">
    <property type="entry name" value="Amidase/PGRP_sf"/>
</dbReference>
<dbReference type="Proteomes" id="UP000310673">
    <property type="component" value="Chromosome"/>
</dbReference>
<dbReference type="RefSeq" id="WP_057815970.1">
    <property type="nucleotide sequence ID" value="NZ_CP040736.1"/>
</dbReference>